<dbReference type="PANTHER" id="PTHR31339">
    <property type="entry name" value="PECTIN LYASE-RELATED"/>
    <property type="match status" value="1"/>
</dbReference>
<dbReference type="InterPro" id="IPR024535">
    <property type="entry name" value="RHGA/B-epi-like_pectate_lyase"/>
</dbReference>
<dbReference type="SUPFAM" id="SSF51126">
    <property type="entry name" value="Pectin lyase-like"/>
    <property type="match status" value="1"/>
</dbReference>
<evidence type="ECO:0000256" key="2">
    <source>
        <dbReference type="ARBA" id="ARBA00022801"/>
    </source>
</evidence>
<reference evidence="7 8" key="1">
    <citation type="journal article" date="2018" name="Cell">
        <title>The Chara Genome: Secondary Complexity and Implications for Plant Terrestrialization.</title>
        <authorList>
            <person name="Nishiyama T."/>
            <person name="Sakayama H."/>
            <person name="Vries J.D."/>
            <person name="Buschmann H."/>
            <person name="Saint-Marcoux D."/>
            <person name="Ullrich K.K."/>
            <person name="Haas F.B."/>
            <person name="Vanderstraeten L."/>
            <person name="Becker D."/>
            <person name="Lang D."/>
            <person name="Vosolsobe S."/>
            <person name="Rombauts S."/>
            <person name="Wilhelmsson P.K.I."/>
            <person name="Janitza P."/>
            <person name="Kern R."/>
            <person name="Heyl A."/>
            <person name="Rumpler F."/>
            <person name="Villalobos L.I.A.C."/>
            <person name="Clay J.M."/>
            <person name="Skokan R."/>
            <person name="Toyoda A."/>
            <person name="Suzuki Y."/>
            <person name="Kagoshima H."/>
            <person name="Schijlen E."/>
            <person name="Tajeshwar N."/>
            <person name="Catarino B."/>
            <person name="Hetherington A.J."/>
            <person name="Saltykova A."/>
            <person name="Bonnot C."/>
            <person name="Breuninger H."/>
            <person name="Symeonidi A."/>
            <person name="Radhakrishnan G.V."/>
            <person name="Van Nieuwerburgh F."/>
            <person name="Deforce D."/>
            <person name="Chang C."/>
            <person name="Karol K.G."/>
            <person name="Hedrich R."/>
            <person name="Ulvskov P."/>
            <person name="Glockner G."/>
            <person name="Delwiche C.F."/>
            <person name="Petrasek J."/>
            <person name="Van de Peer Y."/>
            <person name="Friml J."/>
            <person name="Beilby M."/>
            <person name="Dolan L."/>
            <person name="Kohara Y."/>
            <person name="Sugano S."/>
            <person name="Fujiyama A."/>
            <person name="Delaux P.-M."/>
            <person name="Quint M."/>
            <person name="TheiBen G."/>
            <person name="Hagemann M."/>
            <person name="Harholt J."/>
            <person name="Dunand C."/>
            <person name="Zachgo S."/>
            <person name="Langdale J."/>
            <person name="Maumus F."/>
            <person name="Straeten D.V.D."/>
            <person name="Gould S.B."/>
            <person name="Rensing S.A."/>
        </authorList>
    </citation>
    <scope>NUCLEOTIDE SEQUENCE [LARGE SCALE GENOMIC DNA]</scope>
    <source>
        <strain evidence="7 8">S276</strain>
    </source>
</reference>
<dbReference type="OrthoDB" id="187139at2759"/>
<feature type="transmembrane region" description="Helical" evidence="5">
    <location>
        <begin position="157"/>
        <end position="179"/>
    </location>
</feature>
<dbReference type="SMART" id="SM00710">
    <property type="entry name" value="PbH1"/>
    <property type="match status" value="5"/>
</dbReference>
<sequence length="613" mass="65446">MDAPKRRNSVQLGSGFLLLPGAGWADGGGGGGGGFLLLPGAGWADGGGGGRGRGGGGGGGGVGLGVLHKASEIGGGVGVGGGVGGVGVGRGGGGGGGGGGGMMGTVGGEVVEAYLRMNWSWRWRRRGEGGEYSGHHLARSPSMNSRPWHARLLHPRVLMNLLLAVILYGCMIIAAKLWVFTPAQPEFASELRTPFSPNLRGVPQHPAPRIPKRRAIFNLRQFGGKGDGKTLNTAAFQKAMYAVSKTKGGGVVYVPQGRWLTGSFNLTNHVTLFISKRATILGSQDEDDYPLIQPLPSYGRSRERPGPRHSSLIHGENLQDVAITGKGTIDGQGHLWWSRFERRELRYSRGCLIELQWTDGIIISGLTLKNSPFWTIHPVYCSHVYIHGLKIFSPSERAHNADGIDPDSCDDVLIQDCYISTGDDAIAVKSGWNQAGLAYNRPCKNIVIQSIVIDASHGVSIGSEISGGVSNVSVEHVRISGAQQGLRIKVAKGRGGYVRNVSFRDVWMLNTKRSGIEINGNYSRGIVHADDDRFDPTLTTEVSHIQISQVNGLGLNDTAIRLIGFPEKHFTHLEFEDVFVGVSNNSSPFLCSYIHGTAKNVTPTPCNDLDILN</sequence>
<evidence type="ECO:0000313" key="7">
    <source>
        <dbReference type="EMBL" id="GBG87347.1"/>
    </source>
</evidence>
<keyword evidence="8" id="KW-1185">Reference proteome</keyword>
<evidence type="ECO:0000256" key="3">
    <source>
        <dbReference type="ARBA" id="ARBA00023295"/>
    </source>
</evidence>
<dbReference type="GO" id="GO:0005975">
    <property type="term" value="P:carbohydrate metabolic process"/>
    <property type="evidence" value="ECO:0007669"/>
    <property type="project" value="InterPro"/>
</dbReference>
<dbReference type="Gramene" id="GBG87347">
    <property type="protein sequence ID" value="GBG87347"/>
    <property type="gene ID" value="CBR_g45407"/>
</dbReference>
<evidence type="ECO:0000256" key="5">
    <source>
        <dbReference type="SAM" id="Phobius"/>
    </source>
</evidence>
<keyword evidence="2 4" id="KW-0378">Hydrolase</keyword>
<keyword evidence="5" id="KW-1133">Transmembrane helix</keyword>
<gene>
    <name evidence="7" type="ORF">CBR_g45407</name>
</gene>
<dbReference type="Pfam" id="PF12708">
    <property type="entry name" value="Pect-lyase_RHGA_epim"/>
    <property type="match status" value="1"/>
</dbReference>
<keyword evidence="3 4" id="KW-0326">Glycosidase</keyword>
<keyword evidence="5" id="KW-0812">Transmembrane</keyword>
<comment type="similarity">
    <text evidence="1 4">Belongs to the glycosyl hydrolase 28 family.</text>
</comment>
<dbReference type="OMA" id="EKDWPLM"/>
<dbReference type="AlphaFoldDB" id="A0A388LYF1"/>
<evidence type="ECO:0000256" key="1">
    <source>
        <dbReference type="ARBA" id="ARBA00008834"/>
    </source>
</evidence>
<dbReference type="InterPro" id="IPR051801">
    <property type="entry name" value="GH28_Enzymes"/>
</dbReference>
<comment type="caution">
    <text evidence="7">The sequence shown here is derived from an EMBL/GenBank/DDBJ whole genome shotgun (WGS) entry which is preliminary data.</text>
</comment>
<dbReference type="Pfam" id="PF00295">
    <property type="entry name" value="Glyco_hydro_28"/>
    <property type="match status" value="1"/>
</dbReference>
<dbReference type="InterPro" id="IPR006626">
    <property type="entry name" value="PbH1"/>
</dbReference>
<evidence type="ECO:0000313" key="8">
    <source>
        <dbReference type="Proteomes" id="UP000265515"/>
    </source>
</evidence>
<organism evidence="7 8">
    <name type="scientific">Chara braunii</name>
    <name type="common">Braun's stonewort</name>
    <dbReference type="NCBI Taxonomy" id="69332"/>
    <lineage>
        <taxon>Eukaryota</taxon>
        <taxon>Viridiplantae</taxon>
        <taxon>Streptophyta</taxon>
        <taxon>Charophyceae</taxon>
        <taxon>Charales</taxon>
        <taxon>Characeae</taxon>
        <taxon>Chara</taxon>
    </lineage>
</organism>
<dbReference type="STRING" id="69332.A0A388LYF1"/>
<feature type="domain" description="Rhamnogalacturonase A/B/Epimerase-like pectate lyase" evidence="6">
    <location>
        <begin position="217"/>
        <end position="261"/>
    </location>
</feature>
<dbReference type="Gene3D" id="2.160.20.10">
    <property type="entry name" value="Single-stranded right-handed beta-helix, Pectin lyase-like"/>
    <property type="match status" value="1"/>
</dbReference>
<evidence type="ECO:0000259" key="6">
    <source>
        <dbReference type="Pfam" id="PF12708"/>
    </source>
</evidence>
<dbReference type="EMBL" id="BFEA01000608">
    <property type="protein sequence ID" value="GBG87347.1"/>
    <property type="molecule type" value="Genomic_DNA"/>
</dbReference>
<dbReference type="PANTHER" id="PTHR31339:SF9">
    <property type="entry name" value="PLASMIN AND FIBRONECTIN-BINDING PROTEIN A"/>
    <property type="match status" value="1"/>
</dbReference>
<accession>A0A388LYF1</accession>
<evidence type="ECO:0000256" key="4">
    <source>
        <dbReference type="RuleBase" id="RU361169"/>
    </source>
</evidence>
<dbReference type="GO" id="GO:0004650">
    <property type="term" value="F:polygalacturonase activity"/>
    <property type="evidence" value="ECO:0007669"/>
    <property type="project" value="InterPro"/>
</dbReference>
<name>A0A388LYF1_CHABU</name>
<dbReference type="InterPro" id="IPR012334">
    <property type="entry name" value="Pectin_lyas_fold"/>
</dbReference>
<proteinExistence type="inferred from homology"/>
<dbReference type="Proteomes" id="UP000265515">
    <property type="component" value="Unassembled WGS sequence"/>
</dbReference>
<keyword evidence="5" id="KW-0472">Membrane</keyword>
<dbReference type="InterPro" id="IPR011050">
    <property type="entry name" value="Pectin_lyase_fold/virulence"/>
</dbReference>
<protein>
    <recommendedName>
        <fullName evidence="6">Rhamnogalacturonase A/B/Epimerase-like pectate lyase domain-containing protein</fullName>
    </recommendedName>
</protein>
<dbReference type="InterPro" id="IPR000743">
    <property type="entry name" value="Glyco_hydro_28"/>
</dbReference>